<organism evidence="4 5">
    <name type="scientific">Rhypophila decipiens</name>
    <dbReference type="NCBI Taxonomy" id="261697"/>
    <lineage>
        <taxon>Eukaryota</taxon>
        <taxon>Fungi</taxon>
        <taxon>Dikarya</taxon>
        <taxon>Ascomycota</taxon>
        <taxon>Pezizomycotina</taxon>
        <taxon>Sordariomycetes</taxon>
        <taxon>Sordariomycetidae</taxon>
        <taxon>Sordariales</taxon>
        <taxon>Naviculisporaceae</taxon>
        <taxon>Rhypophila</taxon>
    </lineage>
</organism>
<dbReference type="Pfam" id="PF00106">
    <property type="entry name" value="adh_short"/>
    <property type="match status" value="1"/>
</dbReference>
<dbReference type="EMBL" id="MU858064">
    <property type="protein sequence ID" value="KAK4216896.1"/>
    <property type="molecule type" value="Genomic_DNA"/>
</dbReference>
<name>A0AAN6YE05_9PEZI</name>
<keyword evidence="5" id="KW-1185">Reference proteome</keyword>
<dbReference type="InterPro" id="IPR036291">
    <property type="entry name" value="NAD(P)-bd_dom_sf"/>
</dbReference>
<dbReference type="InterPro" id="IPR002347">
    <property type="entry name" value="SDR_fam"/>
</dbReference>
<dbReference type="PANTHER" id="PTHR24320">
    <property type="entry name" value="RETINOL DEHYDROGENASE"/>
    <property type="match status" value="1"/>
</dbReference>
<evidence type="ECO:0000256" key="3">
    <source>
        <dbReference type="ARBA" id="ARBA00023002"/>
    </source>
</evidence>
<evidence type="ECO:0000313" key="5">
    <source>
        <dbReference type="Proteomes" id="UP001301769"/>
    </source>
</evidence>
<protein>
    <recommendedName>
        <fullName evidence="6">Short-chain dehydrogenase</fullName>
    </recommendedName>
</protein>
<dbReference type="AlphaFoldDB" id="A0AAN6YE05"/>
<reference evidence="4" key="1">
    <citation type="journal article" date="2023" name="Mol. Phylogenet. Evol.">
        <title>Genome-scale phylogeny and comparative genomics of the fungal order Sordariales.</title>
        <authorList>
            <person name="Hensen N."/>
            <person name="Bonometti L."/>
            <person name="Westerberg I."/>
            <person name="Brannstrom I.O."/>
            <person name="Guillou S."/>
            <person name="Cros-Aarteil S."/>
            <person name="Calhoun S."/>
            <person name="Haridas S."/>
            <person name="Kuo A."/>
            <person name="Mondo S."/>
            <person name="Pangilinan J."/>
            <person name="Riley R."/>
            <person name="LaButti K."/>
            <person name="Andreopoulos B."/>
            <person name="Lipzen A."/>
            <person name="Chen C."/>
            <person name="Yan M."/>
            <person name="Daum C."/>
            <person name="Ng V."/>
            <person name="Clum A."/>
            <person name="Steindorff A."/>
            <person name="Ohm R.A."/>
            <person name="Martin F."/>
            <person name="Silar P."/>
            <person name="Natvig D.O."/>
            <person name="Lalanne C."/>
            <person name="Gautier V."/>
            <person name="Ament-Velasquez S.L."/>
            <person name="Kruys A."/>
            <person name="Hutchinson M.I."/>
            <person name="Powell A.J."/>
            <person name="Barry K."/>
            <person name="Miller A.N."/>
            <person name="Grigoriev I.V."/>
            <person name="Debuchy R."/>
            <person name="Gladieux P."/>
            <person name="Hiltunen Thoren M."/>
            <person name="Johannesson H."/>
        </authorList>
    </citation>
    <scope>NUCLEOTIDE SEQUENCE</scope>
    <source>
        <strain evidence="4">PSN293</strain>
    </source>
</reference>
<gene>
    <name evidence="4" type="ORF">QBC37DRAFT_77699</name>
</gene>
<proteinExistence type="inferred from homology"/>
<evidence type="ECO:0008006" key="6">
    <source>
        <dbReference type="Google" id="ProtNLM"/>
    </source>
</evidence>
<evidence type="ECO:0000256" key="2">
    <source>
        <dbReference type="ARBA" id="ARBA00022857"/>
    </source>
</evidence>
<keyword evidence="3" id="KW-0560">Oxidoreductase</keyword>
<reference evidence="4" key="2">
    <citation type="submission" date="2023-05" db="EMBL/GenBank/DDBJ databases">
        <authorList>
            <consortium name="Lawrence Berkeley National Laboratory"/>
            <person name="Steindorff A."/>
            <person name="Hensen N."/>
            <person name="Bonometti L."/>
            <person name="Westerberg I."/>
            <person name="Brannstrom I.O."/>
            <person name="Guillou S."/>
            <person name="Cros-Aarteil S."/>
            <person name="Calhoun S."/>
            <person name="Haridas S."/>
            <person name="Kuo A."/>
            <person name="Mondo S."/>
            <person name="Pangilinan J."/>
            <person name="Riley R."/>
            <person name="Labutti K."/>
            <person name="Andreopoulos B."/>
            <person name="Lipzen A."/>
            <person name="Chen C."/>
            <person name="Yanf M."/>
            <person name="Daum C."/>
            <person name="Ng V."/>
            <person name="Clum A."/>
            <person name="Ohm R."/>
            <person name="Martin F."/>
            <person name="Silar P."/>
            <person name="Natvig D."/>
            <person name="Lalanne C."/>
            <person name="Gautier V."/>
            <person name="Ament-Velasquez S.L."/>
            <person name="Kruys A."/>
            <person name="Hutchinson M.I."/>
            <person name="Powell A.J."/>
            <person name="Barry K."/>
            <person name="Miller A.N."/>
            <person name="Grigoriev I.V."/>
            <person name="Debuchy R."/>
            <person name="Gladieux P."/>
            <person name="Thoren M.H."/>
            <person name="Johannesson H."/>
        </authorList>
    </citation>
    <scope>NUCLEOTIDE SEQUENCE</scope>
    <source>
        <strain evidence="4">PSN293</strain>
    </source>
</reference>
<evidence type="ECO:0000256" key="1">
    <source>
        <dbReference type="ARBA" id="ARBA00006484"/>
    </source>
</evidence>
<sequence>MGGQWSQLFPPKPHFTEKDLPSIAGRVFVVTGGYSGVGLELARILYRHHGRVYIAGRSETKAREAIDDIIRSATANTGSGCEENVGSLKFLHLDLSDLQTIKPAVQAFQSKEARLDVLFNNAGVAQPPLGSLSAQGHDLQIATNCLGPFLLTQLLHPLLQTTAREFPESSVRVVWLSSQAVDLISPKNGFSVQDIQGNPSSSSPMDPGLGYVISKLGNWYMSSEFARRYENDKIISVAANPGSGNTNLFRYSWWLPYLAWPVMYKAELLANTILFAGLSGDITDSKNGCYVVPWGRINETPRQDLVDAIRPTTEGGLGKATEFWDYCEEATRDYM</sequence>
<accession>A0AAN6YE05</accession>
<keyword evidence="2" id="KW-0521">NADP</keyword>
<dbReference type="GO" id="GO:0016491">
    <property type="term" value="F:oxidoreductase activity"/>
    <property type="evidence" value="ECO:0007669"/>
    <property type="project" value="UniProtKB-KW"/>
</dbReference>
<dbReference type="Gene3D" id="3.40.50.720">
    <property type="entry name" value="NAD(P)-binding Rossmann-like Domain"/>
    <property type="match status" value="1"/>
</dbReference>
<dbReference type="PANTHER" id="PTHR24320:SF236">
    <property type="entry name" value="SHORT-CHAIN DEHYDROGENASE-RELATED"/>
    <property type="match status" value="1"/>
</dbReference>
<evidence type="ECO:0000313" key="4">
    <source>
        <dbReference type="EMBL" id="KAK4216896.1"/>
    </source>
</evidence>
<comment type="caution">
    <text evidence="4">The sequence shown here is derived from an EMBL/GenBank/DDBJ whole genome shotgun (WGS) entry which is preliminary data.</text>
</comment>
<comment type="similarity">
    <text evidence="1">Belongs to the short-chain dehydrogenases/reductases (SDR) family.</text>
</comment>
<dbReference type="SUPFAM" id="SSF51735">
    <property type="entry name" value="NAD(P)-binding Rossmann-fold domains"/>
    <property type="match status" value="1"/>
</dbReference>
<dbReference type="Proteomes" id="UP001301769">
    <property type="component" value="Unassembled WGS sequence"/>
</dbReference>
<dbReference type="PRINTS" id="PR00081">
    <property type="entry name" value="GDHRDH"/>
</dbReference>